<feature type="domain" description="KIB1-4 beta-propeller" evidence="1">
    <location>
        <begin position="89"/>
        <end position="320"/>
    </location>
</feature>
<dbReference type="Proteomes" id="UP001642360">
    <property type="component" value="Unassembled WGS sequence"/>
</dbReference>
<accession>A0ABC8SRZ5</accession>
<name>A0ABC8SRZ5_9AQUA</name>
<dbReference type="PANTHER" id="PTHR33127:SF5">
    <property type="entry name" value="TRANSMEMBRANE PROTEIN"/>
    <property type="match status" value="1"/>
</dbReference>
<proteinExistence type="predicted"/>
<sequence>MADTLVTVDETNKGNTKGEERTWSELLPELLCSIRSSLFAGDSIIFGAVCKSWQLIPFPQPLLMPIHDSLSIQSPCLMFFSRKNYVFNFFDPIRTATYQVDIPKLVDADIRFSKDGWLIMCQGRQTIFLFNPLTKEKIELPDIPECTAFTTVCFSNPPTSSNCQVFGIQSYSHHSVTIGILKVGEEVWTVDDVENNCNFKVTDCSPVMCNGLYYCLGFAGNFGVFDPEDNSWTICGKRHRQLKRSEQRFLIESDGDLFAVFASRDGRQACVLKLDFLDKAWHEVQSLGDRMLYVCYRGSFSKKAVVRGTSNKIYFPKFFDSNGVFYSLTTRKFHTFFGNYSRGDFYGTKEMKHCAWINPMPSMRM</sequence>
<dbReference type="Pfam" id="PF03478">
    <property type="entry name" value="Beta-prop_KIB1-4"/>
    <property type="match status" value="1"/>
</dbReference>
<dbReference type="AlphaFoldDB" id="A0ABC8SRZ5"/>
<reference evidence="2 3" key="1">
    <citation type="submission" date="2024-02" db="EMBL/GenBank/DDBJ databases">
        <authorList>
            <person name="Vignale AGUSTIN F."/>
            <person name="Sosa J E."/>
            <person name="Modenutti C."/>
        </authorList>
    </citation>
    <scope>NUCLEOTIDE SEQUENCE [LARGE SCALE GENOMIC DNA]</scope>
</reference>
<keyword evidence="3" id="KW-1185">Reference proteome</keyword>
<dbReference type="InterPro" id="IPR011043">
    <property type="entry name" value="Gal_Oxase/kelch_b-propeller"/>
</dbReference>
<protein>
    <recommendedName>
        <fullName evidence="1">KIB1-4 beta-propeller domain-containing protein</fullName>
    </recommendedName>
</protein>
<evidence type="ECO:0000313" key="2">
    <source>
        <dbReference type="EMBL" id="CAK9157693.1"/>
    </source>
</evidence>
<dbReference type="SUPFAM" id="SSF50965">
    <property type="entry name" value="Galactose oxidase, central domain"/>
    <property type="match status" value="1"/>
</dbReference>
<organism evidence="2 3">
    <name type="scientific">Ilex paraguariensis</name>
    <name type="common">yerba mate</name>
    <dbReference type="NCBI Taxonomy" id="185542"/>
    <lineage>
        <taxon>Eukaryota</taxon>
        <taxon>Viridiplantae</taxon>
        <taxon>Streptophyta</taxon>
        <taxon>Embryophyta</taxon>
        <taxon>Tracheophyta</taxon>
        <taxon>Spermatophyta</taxon>
        <taxon>Magnoliopsida</taxon>
        <taxon>eudicotyledons</taxon>
        <taxon>Gunneridae</taxon>
        <taxon>Pentapetalae</taxon>
        <taxon>asterids</taxon>
        <taxon>campanulids</taxon>
        <taxon>Aquifoliales</taxon>
        <taxon>Aquifoliaceae</taxon>
        <taxon>Ilex</taxon>
    </lineage>
</organism>
<dbReference type="PANTHER" id="PTHR33127">
    <property type="entry name" value="TRANSMEMBRANE PROTEIN"/>
    <property type="match status" value="1"/>
</dbReference>
<gene>
    <name evidence="2" type="ORF">ILEXP_LOCUS26250</name>
</gene>
<comment type="caution">
    <text evidence="2">The sequence shown here is derived from an EMBL/GenBank/DDBJ whole genome shotgun (WGS) entry which is preliminary data.</text>
</comment>
<evidence type="ECO:0000313" key="3">
    <source>
        <dbReference type="Proteomes" id="UP001642360"/>
    </source>
</evidence>
<evidence type="ECO:0000259" key="1">
    <source>
        <dbReference type="Pfam" id="PF03478"/>
    </source>
</evidence>
<dbReference type="EMBL" id="CAUOFW020003047">
    <property type="protein sequence ID" value="CAK9157693.1"/>
    <property type="molecule type" value="Genomic_DNA"/>
</dbReference>
<dbReference type="InterPro" id="IPR005174">
    <property type="entry name" value="KIB1-4_b-propeller"/>
</dbReference>